<evidence type="ECO:0000259" key="5">
    <source>
        <dbReference type="PROSITE" id="PS50977"/>
    </source>
</evidence>
<evidence type="ECO:0000256" key="2">
    <source>
        <dbReference type="ARBA" id="ARBA00023125"/>
    </source>
</evidence>
<dbReference type="PROSITE" id="PS50977">
    <property type="entry name" value="HTH_TETR_2"/>
    <property type="match status" value="1"/>
</dbReference>
<keyword evidence="1" id="KW-0805">Transcription regulation</keyword>
<keyword evidence="7" id="KW-1185">Reference proteome</keyword>
<evidence type="ECO:0000313" key="6">
    <source>
        <dbReference type="EMBL" id="MBG6088181.1"/>
    </source>
</evidence>
<dbReference type="AlphaFoldDB" id="A0A931DIK8"/>
<dbReference type="InterPro" id="IPR009057">
    <property type="entry name" value="Homeodomain-like_sf"/>
</dbReference>
<dbReference type="GO" id="GO:0000976">
    <property type="term" value="F:transcription cis-regulatory region binding"/>
    <property type="evidence" value="ECO:0007669"/>
    <property type="project" value="TreeGrafter"/>
</dbReference>
<dbReference type="Gene3D" id="1.10.357.10">
    <property type="entry name" value="Tetracycline Repressor, domain 2"/>
    <property type="match status" value="1"/>
</dbReference>
<gene>
    <name evidence="6" type="ORF">IW256_002294</name>
</gene>
<dbReference type="Proteomes" id="UP000614047">
    <property type="component" value="Unassembled WGS sequence"/>
</dbReference>
<dbReference type="Pfam" id="PF00440">
    <property type="entry name" value="TetR_N"/>
    <property type="match status" value="1"/>
</dbReference>
<dbReference type="SUPFAM" id="SSF46689">
    <property type="entry name" value="Homeodomain-like"/>
    <property type="match status" value="1"/>
</dbReference>
<keyword evidence="3" id="KW-0804">Transcription</keyword>
<dbReference type="InterPro" id="IPR050109">
    <property type="entry name" value="HTH-type_TetR-like_transc_reg"/>
</dbReference>
<evidence type="ECO:0000256" key="1">
    <source>
        <dbReference type="ARBA" id="ARBA00023015"/>
    </source>
</evidence>
<dbReference type="InterPro" id="IPR036271">
    <property type="entry name" value="Tet_transcr_reg_TetR-rel_C_sf"/>
</dbReference>
<dbReference type="PANTHER" id="PTHR30055">
    <property type="entry name" value="HTH-TYPE TRANSCRIPTIONAL REGULATOR RUTR"/>
    <property type="match status" value="1"/>
</dbReference>
<dbReference type="PRINTS" id="PR00455">
    <property type="entry name" value="HTHTETR"/>
</dbReference>
<dbReference type="RefSeq" id="WP_197010934.1">
    <property type="nucleotide sequence ID" value="NZ_BAABES010000027.1"/>
</dbReference>
<name>A0A931DIK8_9ACTN</name>
<protein>
    <submittedName>
        <fullName evidence="6">AcrR family transcriptional regulator</fullName>
    </submittedName>
</protein>
<dbReference type="GO" id="GO:0003700">
    <property type="term" value="F:DNA-binding transcription factor activity"/>
    <property type="evidence" value="ECO:0007669"/>
    <property type="project" value="TreeGrafter"/>
</dbReference>
<dbReference type="EMBL" id="JADOUA010000001">
    <property type="protein sequence ID" value="MBG6088181.1"/>
    <property type="molecule type" value="Genomic_DNA"/>
</dbReference>
<dbReference type="Pfam" id="PF21597">
    <property type="entry name" value="TetR_C_43"/>
    <property type="match status" value="1"/>
</dbReference>
<evidence type="ECO:0000313" key="7">
    <source>
        <dbReference type="Proteomes" id="UP000614047"/>
    </source>
</evidence>
<dbReference type="PANTHER" id="PTHR30055:SF234">
    <property type="entry name" value="HTH-TYPE TRANSCRIPTIONAL REGULATOR BETI"/>
    <property type="match status" value="1"/>
</dbReference>
<feature type="domain" description="HTH tetR-type" evidence="5">
    <location>
        <begin position="6"/>
        <end position="65"/>
    </location>
</feature>
<organism evidence="6 7">
    <name type="scientific">Actinomadura viridis</name>
    <dbReference type="NCBI Taxonomy" id="58110"/>
    <lineage>
        <taxon>Bacteria</taxon>
        <taxon>Bacillati</taxon>
        <taxon>Actinomycetota</taxon>
        <taxon>Actinomycetes</taxon>
        <taxon>Streptosporangiales</taxon>
        <taxon>Thermomonosporaceae</taxon>
        <taxon>Actinomadura</taxon>
    </lineage>
</organism>
<sequence>MRADARRNRERIVAAALQLFAERGPAASMEEIAREAGLGVGTLYRHFPDRRALLEELADDTLDRLLEFAGGLAREAEAAPGDTAHWDAFLRLVDYCAGQPLSLFKAFFEENAAPAARAEKERAADAMISSLAERAQKEGSLRGDITPAEVVRVLNAVVCRPGARADDPLATVMLDGLAAPGRRTAPPASPAAGDG</sequence>
<reference evidence="6" key="1">
    <citation type="submission" date="2020-11" db="EMBL/GenBank/DDBJ databases">
        <title>Sequencing the genomes of 1000 actinobacteria strains.</title>
        <authorList>
            <person name="Klenk H.-P."/>
        </authorList>
    </citation>
    <scope>NUCLEOTIDE SEQUENCE</scope>
    <source>
        <strain evidence="6">DSM 43175</strain>
    </source>
</reference>
<keyword evidence="2 4" id="KW-0238">DNA-binding</keyword>
<dbReference type="SUPFAM" id="SSF48498">
    <property type="entry name" value="Tetracyclin repressor-like, C-terminal domain"/>
    <property type="match status" value="1"/>
</dbReference>
<evidence type="ECO:0000256" key="4">
    <source>
        <dbReference type="PROSITE-ProRule" id="PRU00335"/>
    </source>
</evidence>
<comment type="caution">
    <text evidence="6">The sequence shown here is derived from an EMBL/GenBank/DDBJ whole genome shotgun (WGS) entry which is preliminary data.</text>
</comment>
<dbReference type="InterPro" id="IPR001647">
    <property type="entry name" value="HTH_TetR"/>
</dbReference>
<proteinExistence type="predicted"/>
<accession>A0A931DIK8</accession>
<feature type="DNA-binding region" description="H-T-H motif" evidence="4">
    <location>
        <begin position="28"/>
        <end position="47"/>
    </location>
</feature>
<evidence type="ECO:0000256" key="3">
    <source>
        <dbReference type="ARBA" id="ARBA00023163"/>
    </source>
</evidence>
<dbReference type="InterPro" id="IPR049445">
    <property type="entry name" value="TetR_SbtR-like_C"/>
</dbReference>